<reference evidence="2" key="1">
    <citation type="submission" date="2017-09" db="EMBL/GenBank/DDBJ databases">
        <title>Depth-based differentiation of microbial function through sediment-hosted aquifers and enrichment of novel symbionts in the deep terrestrial subsurface.</title>
        <authorList>
            <person name="Probst A.J."/>
            <person name="Ladd B."/>
            <person name="Jarett J.K."/>
            <person name="Geller-Mcgrath D.E."/>
            <person name="Sieber C.M.K."/>
            <person name="Emerson J.B."/>
            <person name="Anantharaman K."/>
            <person name="Thomas B.C."/>
            <person name="Malmstrom R."/>
            <person name="Stieglmeier M."/>
            <person name="Klingl A."/>
            <person name="Woyke T."/>
            <person name="Ryan C.M."/>
            <person name="Banfield J.F."/>
        </authorList>
    </citation>
    <scope>NUCLEOTIDE SEQUENCE [LARGE SCALE GENOMIC DNA]</scope>
</reference>
<dbReference type="AlphaFoldDB" id="A0A2M6WX02"/>
<dbReference type="Proteomes" id="UP000228596">
    <property type="component" value="Unassembled WGS sequence"/>
</dbReference>
<sequence>MAKKYWSKKVTEHSDVLNLEEDVFTWKDPAKIAKSLRRTAEKDKGKKGNSFQSVMSMLNFYINRAGKNLKASQKKTLDDAKTELRKLYDKKKK</sequence>
<proteinExistence type="predicted"/>
<evidence type="ECO:0000313" key="1">
    <source>
        <dbReference type="EMBL" id="PIT97320.1"/>
    </source>
</evidence>
<dbReference type="EMBL" id="PEZV01000019">
    <property type="protein sequence ID" value="PIT97320.1"/>
    <property type="molecule type" value="Genomic_DNA"/>
</dbReference>
<name>A0A2M6WX02_9BACT</name>
<dbReference type="Pfam" id="PF11373">
    <property type="entry name" value="DUF3175"/>
    <property type="match status" value="1"/>
</dbReference>
<dbReference type="InterPro" id="IPR021513">
    <property type="entry name" value="Phage_RSL1_Orf186"/>
</dbReference>
<evidence type="ECO:0000313" key="2">
    <source>
        <dbReference type="Proteomes" id="UP000228596"/>
    </source>
</evidence>
<gene>
    <name evidence="1" type="ORF">COT77_02015</name>
</gene>
<evidence type="ECO:0008006" key="3">
    <source>
        <dbReference type="Google" id="ProtNLM"/>
    </source>
</evidence>
<protein>
    <recommendedName>
        <fullName evidence="3">DUF3175 domain-containing protein</fullName>
    </recommendedName>
</protein>
<organism evidence="1 2">
    <name type="scientific">Candidatus Berkelbacteria bacterium CG10_big_fil_rev_8_21_14_0_10_41_12</name>
    <dbReference type="NCBI Taxonomy" id="1974513"/>
    <lineage>
        <taxon>Bacteria</taxon>
        <taxon>Candidatus Berkelbacteria</taxon>
    </lineage>
</organism>
<comment type="caution">
    <text evidence="1">The sequence shown here is derived from an EMBL/GenBank/DDBJ whole genome shotgun (WGS) entry which is preliminary data.</text>
</comment>
<accession>A0A2M6WX02</accession>